<gene>
    <name evidence="2" type="ORF">QRD02_04165</name>
</gene>
<comment type="caution">
    <text evidence="2">The sequence shown here is derived from an EMBL/GenBank/DDBJ whole genome shotgun (WGS) entry which is preliminary data.</text>
</comment>
<feature type="signal peptide" evidence="1">
    <location>
        <begin position="1"/>
        <end position="19"/>
    </location>
</feature>
<reference evidence="2 3" key="1">
    <citation type="submission" date="2023-06" db="EMBL/GenBank/DDBJ databases">
        <authorList>
            <person name="Ye Y.-Q."/>
            <person name="Du Z.-J."/>
        </authorList>
    </citation>
    <scope>NUCLEOTIDE SEQUENCE [LARGE SCALE GENOMIC DNA]</scope>
    <source>
        <strain evidence="2 3">SDUM287046</strain>
    </source>
</reference>
<organism evidence="2 3">
    <name type="scientific">Aequorivita aurantiaca</name>
    <dbReference type="NCBI Taxonomy" id="3053356"/>
    <lineage>
        <taxon>Bacteria</taxon>
        <taxon>Pseudomonadati</taxon>
        <taxon>Bacteroidota</taxon>
        <taxon>Flavobacteriia</taxon>
        <taxon>Flavobacteriales</taxon>
        <taxon>Flavobacteriaceae</taxon>
        <taxon>Aequorivita</taxon>
    </lineage>
</organism>
<accession>A0ABT8DI40</accession>
<protein>
    <submittedName>
        <fullName evidence="2">DUF2490 domain-containing protein</fullName>
    </submittedName>
</protein>
<dbReference type="Pfam" id="PF10677">
    <property type="entry name" value="DUF2490"/>
    <property type="match status" value="1"/>
</dbReference>
<dbReference type="RefSeq" id="WP_290253657.1">
    <property type="nucleotide sequence ID" value="NZ_JAUGQQ010000002.1"/>
</dbReference>
<feature type="chain" id="PRO_5045408700" evidence="1">
    <location>
        <begin position="20"/>
        <end position="264"/>
    </location>
</feature>
<evidence type="ECO:0000256" key="1">
    <source>
        <dbReference type="SAM" id="SignalP"/>
    </source>
</evidence>
<sequence>MRILLANFVVFFSLSSLLAQDSIVDKEVKVNQQFWIDYNFHSPLNEIKGLNTQVGFRKIEPEVYNKYLIHSSLYFKNQKSPKFLGLKKPFIDTYHLGAGAIYTQNYNADDNFELRLMQGLKFHIPTIKALTFHNYVRLEERFQNNLNGSGWTPGMRLRYRLSTELAWGNLFKFTHGFYFPISGEVFVNLKKSDRYNDLLRISPGMGYRTNNNWKFELYLIFNRTKNITETNQKSSDFILRLRIINDSKKKYTDPSDVSLPIDED</sequence>
<dbReference type="InterPro" id="IPR019619">
    <property type="entry name" value="DUF2490"/>
</dbReference>
<keyword evidence="1" id="KW-0732">Signal</keyword>
<name>A0ABT8DI40_9FLAO</name>
<proteinExistence type="predicted"/>
<evidence type="ECO:0000313" key="3">
    <source>
        <dbReference type="Proteomes" id="UP001244787"/>
    </source>
</evidence>
<evidence type="ECO:0000313" key="2">
    <source>
        <dbReference type="EMBL" id="MDN3723565.1"/>
    </source>
</evidence>
<keyword evidence="3" id="KW-1185">Reference proteome</keyword>
<dbReference type="EMBL" id="JAUGQQ010000002">
    <property type="protein sequence ID" value="MDN3723565.1"/>
    <property type="molecule type" value="Genomic_DNA"/>
</dbReference>
<dbReference type="Proteomes" id="UP001244787">
    <property type="component" value="Unassembled WGS sequence"/>
</dbReference>